<dbReference type="Proteomes" id="UP001243375">
    <property type="component" value="Unassembled WGS sequence"/>
</dbReference>
<organism evidence="1 2">
    <name type="scientific">Naganishia vaughanmartiniae</name>
    <dbReference type="NCBI Taxonomy" id="1424756"/>
    <lineage>
        <taxon>Eukaryota</taxon>
        <taxon>Fungi</taxon>
        <taxon>Dikarya</taxon>
        <taxon>Basidiomycota</taxon>
        <taxon>Agaricomycotina</taxon>
        <taxon>Tremellomycetes</taxon>
        <taxon>Filobasidiales</taxon>
        <taxon>Filobasidiaceae</taxon>
        <taxon>Naganishia</taxon>
    </lineage>
</organism>
<sequence length="167" mass="18295">MSTAATNPPLPEEVTSTISRLSAYKNVHGVLILSRSGGLIRAEGPAFENDDDDDEDVDADGEDTETKAGVSEEVNPGKEAQGSKYARVVAGIVDAVRSGLEEIDDSGELKLLRIRTKKHELIITPGTYFFLLSPPRPSQSKWQYAEPPLGWIWLDDKYLLVVLQDPS</sequence>
<proteinExistence type="predicted"/>
<evidence type="ECO:0000313" key="2">
    <source>
        <dbReference type="Proteomes" id="UP001243375"/>
    </source>
</evidence>
<dbReference type="EMBL" id="JASBWU010000004">
    <property type="protein sequence ID" value="KAJ9122263.1"/>
    <property type="molecule type" value="Genomic_DNA"/>
</dbReference>
<reference evidence="1" key="1">
    <citation type="submission" date="2023-04" db="EMBL/GenBank/DDBJ databases">
        <title>Draft Genome sequencing of Naganishia species isolated from polar environments using Oxford Nanopore Technology.</title>
        <authorList>
            <person name="Leo P."/>
            <person name="Venkateswaran K."/>
        </authorList>
    </citation>
    <scope>NUCLEOTIDE SEQUENCE</scope>
    <source>
        <strain evidence="1">MNA-CCFEE 5425</strain>
    </source>
</reference>
<gene>
    <name evidence="1" type="ORF">QFC22_001683</name>
</gene>
<name>A0ACC2XEL1_9TREE</name>
<keyword evidence="2" id="KW-1185">Reference proteome</keyword>
<accession>A0ACC2XEL1</accession>
<comment type="caution">
    <text evidence="1">The sequence shown here is derived from an EMBL/GenBank/DDBJ whole genome shotgun (WGS) entry which is preliminary data.</text>
</comment>
<evidence type="ECO:0000313" key="1">
    <source>
        <dbReference type="EMBL" id="KAJ9122263.1"/>
    </source>
</evidence>
<protein>
    <submittedName>
        <fullName evidence="1">Uncharacterized protein</fullName>
    </submittedName>
</protein>